<dbReference type="GO" id="GO:0004175">
    <property type="term" value="F:endopeptidase activity"/>
    <property type="evidence" value="ECO:0007669"/>
    <property type="project" value="UniProtKB-ARBA"/>
</dbReference>
<keyword evidence="1" id="KW-1133">Transmembrane helix</keyword>
<feature type="non-terminal residue" evidence="3">
    <location>
        <position position="229"/>
    </location>
</feature>
<evidence type="ECO:0000256" key="1">
    <source>
        <dbReference type="SAM" id="Phobius"/>
    </source>
</evidence>
<feature type="non-terminal residue" evidence="3">
    <location>
        <position position="1"/>
    </location>
</feature>
<dbReference type="EMBL" id="GG663750">
    <property type="protein sequence ID" value="EEH51782.1"/>
    <property type="molecule type" value="Genomic_DNA"/>
</dbReference>
<proteinExistence type="predicted"/>
<dbReference type="GO" id="GO:0080120">
    <property type="term" value="P:CAAX-box protein maturation"/>
    <property type="evidence" value="ECO:0007669"/>
    <property type="project" value="UniProtKB-ARBA"/>
</dbReference>
<keyword evidence="1" id="KW-0812">Transmembrane</keyword>
<dbReference type="GeneID" id="9689601"/>
<organism evidence="4">
    <name type="scientific">Micromonas pusilla (strain CCMP1545)</name>
    <name type="common">Picoplanktonic green alga</name>
    <dbReference type="NCBI Taxonomy" id="564608"/>
    <lineage>
        <taxon>Eukaryota</taxon>
        <taxon>Viridiplantae</taxon>
        <taxon>Chlorophyta</taxon>
        <taxon>Mamiellophyceae</taxon>
        <taxon>Mamiellales</taxon>
        <taxon>Mamiellaceae</taxon>
        <taxon>Micromonas</taxon>
    </lineage>
</organism>
<keyword evidence="1" id="KW-0472">Membrane</keyword>
<sequence length="229" mass="25887">VPWNAGLVFQVMILWFAAFLLVGHVGLPSVVTWLGFNCRELSARGLALYSLSADVVEMFVGLGVLYQCLRPYFPLPKRWFPIALKGRWWMEILRGCVAFPIVTATVNLNSAMMPVSSASLPMSPWEQVMISNDILSVCFYIGVVSLVAPVWEEMIFRGFLMPSLTRYFRMDVAIVLSSFLFAAAHFSMERLLPLTVLGMLMCVVYIRSKNILAPIVLHSLWNFCAFFEI</sequence>
<feature type="transmembrane region" description="Helical" evidence="1">
    <location>
        <begin position="86"/>
        <end position="108"/>
    </location>
</feature>
<dbReference type="OrthoDB" id="361580at2759"/>
<dbReference type="RefSeq" id="XP_003064160.1">
    <property type="nucleotide sequence ID" value="XM_003064114.1"/>
</dbReference>
<accession>C1N7W1</accession>
<gene>
    <name evidence="3" type="ORF">MICPUCDRAFT_5567</name>
</gene>
<feature type="transmembrane region" description="Helical" evidence="1">
    <location>
        <begin position="12"/>
        <end position="34"/>
    </location>
</feature>
<name>C1N7W1_MICPC</name>
<evidence type="ECO:0000259" key="2">
    <source>
        <dbReference type="Pfam" id="PF02517"/>
    </source>
</evidence>
<dbReference type="InterPro" id="IPR003675">
    <property type="entry name" value="Rce1/LyrA-like_dom"/>
</dbReference>
<dbReference type="Pfam" id="PF02517">
    <property type="entry name" value="Rce1-like"/>
    <property type="match status" value="1"/>
</dbReference>
<dbReference type="eggNOG" id="ENOG502QR9S">
    <property type="taxonomic scope" value="Eukaryota"/>
</dbReference>
<dbReference type="AlphaFoldDB" id="C1N7W1"/>
<evidence type="ECO:0000313" key="4">
    <source>
        <dbReference type="Proteomes" id="UP000001876"/>
    </source>
</evidence>
<protein>
    <submittedName>
        <fullName evidence="3">Predicted protein</fullName>
    </submittedName>
</protein>
<dbReference type="Proteomes" id="UP000001876">
    <property type="component" value="Unassembled WGS sequence"/>
</dbReference>
<evidence type="ECO:0000313" key="3">
    <source>
        <dbReference type="EMBL" id="EEH51782.1"/>
    </source>
</evidence>
<dbReference type="PANTHER" id="PTHR43592:SF24">
    <property type="entry name" value="CAAX AMINO TERMINAL PROTEASE FAMILY PROTEIN"/>
    <property type="match status" value="1"/>
</dbReference>
<keyword evidence="4" id="KW-1185">Reference proteome</keyword>
<dbReference type="PANTHER" id="PTHR43592">
    <property type="entry name" value="CAAX AMINO TERMINAL PROTEASE"/>
    <property type="match status" value="1"/>
</dbReference>
<reference evidence="3 4" key="1">
    <citation type="journal article" date="2009" name="Science">
        <title>Green evolution and dynamic adaptations revealed by genomes of the marine picoeukaryotes Micromonas.</title>
        <authorList>
            <person name="Worden A.Z."/>
            <person name="Lee J.H."/>
            <person name="Mock T."/>
            <person name="Rouze P."/>
            <person name="Simmons M.P."/>
            <person name="Aerts A.L."/>
            <person name="Allen A.E."/>
            <person name="Cuvelier M.L."/>
            <person name="Derelle E."/>
            <person name="Everett M.V."/>
            <person name="Foulon E."/>
            <person name="Grimwood J."/>
            <person name="Gundlach H."/>
            <person name="Henrissat B."/>
            <person name="Napoli C."/>
            <person name="McDonald S.M."/>
            <person name="Parker M.S."/>
            <person name="Rombauts S."/>
            <person name="Salamov A."/>
            <person name="Von Dassow P."/>
            <person name="Badger J.H."/>
            <person name="Coutinho P.M."/>
            <person name="Demir E."/>
            <person name="Dubchak I."/>
            <person name="Gentemann C."/>
            <person name="Eikrem W."/>
            <person name="Gready J.E."/>
            <person name="John U."/>
            <person name="Lanier W."/>
            <person name="Lindquist E.A."/>
            <person name="Lucas S."/>
            <person name="Mayer K.F."/>
            <person name="Moreau H."/>
            <person name="Not F."/>
            <person name="Otillar R."/>
            <person name="Panaud O."/>
            <person name="Pangilinan J."/>
            <person name="Paulsen I."/>
            <person name="Piegu B."/>
            <person name="Poliakov A."/>
            <person name="Robbens S."/>
            <person name="Schmutz J."/>
            <person name="Toulza E."/>
            <person name="Wyss T."/>
            <person name="Zelensky A."/>
            <person name="Zhou K."/>
            <person name="Armbrust E.V."/>
            <person name="Bhattacharya D."/>
            <person name="Goodenough U.W."/>
            <person name="Van de Peer Y."/>
            <person name="Grigoriev I.V."/>
        </authorList>
    </citation>
    <scope>NUCLEOTIDE SEQUENCE [LARGE SCALE GENOMIC DNA]</scope>
    <source>
        <strain evidence="3 4">CCMP1545</strain>
    </source>
</reference>
<feature type="transmembrane region" description="Helical" evidence="1">
    <location>
        <begin position="167"/>
        <end position="184"/>
    </location>
</feature>
<feature type="domain" description="CAAX prenyl protease 2/Lysostaphin resistance protein A-like" evidence="2">
    <location>
        <begin position="138"/>
        <end position="223"/>
    </location>
</feature>
<dbReference type="KEGG" id="mpp:MICPUCDRAFT_5567"/>
<dbReference type="OMA" id="STKHKWK"/>
<feature type="transmembrane region" description="Helical" evidence="1">
    <location>
        <begin position="129"/>
        <end position="147"/>
    </location>
</feature>